<evidence type="ECO:0000256" key="1">
    <source>
        <dbReference type="ARBA" id="ARBA00022679"/>
    </source>
</evidence>
<keyword evidence="1" id="KW-0808">Transferase</keyword>
<dbReference type="EMBL" id="JAJNEC010000003">
    <property type="protein sequence ID" value="MCD2421381.1"/>
    <property type="molecule type" value="Genomic_DNA"/>
</dbReference>
<dbReference type="SUPFAM" id="SSF53756">
    <property type="entry name" value="UDP-Glycosyltransferase/glycogen phosphorylase"/>
    <property type="match status" value="1"/>
</dbReference>
<gene>
    <name evidence="4" type="ORF">LQ567_01310</name>
</gene>
<dbReference type="InterPro" id="IPR001296">
    <property type="entry name" value="Glyco_trans_1"/>
</dbReference>
<comment type="caution">
    <text evidence="4">The sequence shown here is derived from an EMBL/GenBank/DDBJ whole genome shotgun (WGS) entry which is preliminary data.</text>
</comment>
<reference evidence="4 5" key="1">
    <citation type="submission" date="2021-11" db="EMBL/GenBank/DDBJ databases">
        <title>Genomic of Niabella pedocola.</title>
        <authorList>
            <person name="Wu T."/>
        </authorList>
    </citation>
    <scope>NUCLEOTIDE SEQUENCE [LARGE SCALE GENOMIC DNA]</scope>
    <source>
        <strain evidence="4 5">JCM 31011</strain>
    </source>
</reference>
<sequence length="417" mass="47422">MKKNKIWIVSEVFYPDTDIATANIATEIALKFRERFEVHVICGPKDYERVSSNTRDNLEGIVIHRWNYFNLDKNHSIKRLIRVIGLSFGLFFKSFAIKKEDKVFVISNPAFITPLYALLKKIKRFNYYLLMHDVFPENLIAGGYISSKNIVYRIMRRFFIRSRNVADKIIVIGRDMRNLLLEHFPQSRKDDIVIIPNWADTETVYPIKTGNSNPAVEPGQKITILFAGNHGILQNLLDFIKLTARVNNPQLHYIFAGGGATKKDLERYVSENGIQNITFLPPFPRKDINKTLNACDIGLVSLSDQLYGVGVPSKSYNILAAGKPILFVGNTETEIPRFITENKVGWAFSYSDPEKLVAFLNQLQVGSIPYLRALGEKGRAAVGTFYSKENILEQLLHLVSRTTVSTVKMSHPITHPV</sequence>
<evidence type="ECO:0000313" key="4">
    <source>
        <dbReference type="EMBL" id="MCD2421381.1"/>
    </source>
</evidence>
<feature type="domain" description="Glycosyl transferase family 1" evidence="2">
    <location>
        <begin position="216"/>
        <end position="378"/>
    </location>
</feature>
<proteinExistence type="predicted"/>
<evidence type="ECO:0000259" key="3">
    <source>
        <dbReference type="Pfam" id="PF13439"/>
    </source>
</evidence>
<protein>
    <submittedName>
        <fullName evidence="4">Glycosyltransferase family 4 protein</fullName>
    </submittedName>
</protein>
<name>A0ABS8PK63_9BACT</name>
<accession>A0ABS8PK63</accession>
<organism evidence="4 5">
    <name type="scientific">Niabella pedocola</name>
    <dbReference type="NCBI Taxonomy" id="1752077"/>
    <lineage>
        <taxon>Bacteria</taxon>
        <taxon>Pseudomonadati</taxon>
        <taxon>Bacteroidota</taxon>
        <taxon>Chitinophagia</taxon>
        <taxon>Chitinophagales</taxon>
        <taxon>Chitinophagaceae</taxon>
        <taxon>Niabella</taxon>
    </lineage>
</organism>
<evidence type="ECO:0000313" key="5">
    <source>
        <dbReference type="Proteomes" id="UP001199816"/>
    </source>
</evidence>
<dbReference type="Pfam" id="PF00534">
    <property type="entry name" value="Glycos_transf_1"/>
    <property type="match status" value="1"/>
</dbReference>
<dbReference type="CDD" id="cd03794">
    <property type="entry name" value="GT4_WbuB-like"/>
    <property type="match status" value="1"/>
</dbReference>
<feature type="domain" description="Glycosyltransferase subfamily 4-like N-terminal" evidence="3">
    <location>
        <begin position="25"/>
        <end position="202"/>
    </location>
</feature>
<dbReference type="PANTHER" id="PTHR46401">
    <property type="entry name" value="GLYCOSYLTRANSFERASE WBBK-RELATED"/>
    <property type="match status" value="1"/>
</dbReference>
<dbReference type="Gene3D" id="3.40.50.2000">
    <property type="entry name" value="Glycogen Phosphorylase B"/>
    <property type="match status" value="2"/>
</dbReference>
<dbReference type="InterPro" id="IPR028098">
    <property type="entry name" value="Glyco_trans_4-like_N"/>
</dbReference>
<dbReference type="Proteomes" id="UP001199816">
    <property type="component" value="Unassembled WGS sequence"/>
</dbReference>
<keyword evidence="5" id="KW-1185">Reference proteome</keyword>
<dbReference type="Pfam" id="PF13439">
    <property type="entry name" value="Glyco_transf_4"/>
    <property type="match status" value="1"/>
</dbReference>
<dbReference type="PANTHER" id="PTHR46401:SF2">
    <property type="entry name" value="GLYCOSYLTRANSFERASE WBBK-RELATED"/>
    <property type="match status" value="1"/>
</dbReference>
<evidence type="ECO:0000259" key="2">
    <source>
        <dbReference type="Pfam" id="PF00534"/>
    </source>
</evidence>